<dbReference type="GeneID" id="11971130"/>
<dbReference type="PROSITE" id="PS50893">
    <property type="entry name" value="ABC_TRANSPORTER_2"/>
    <property type="match status" value="1"/>
</dbReference>
<keyword evidence="3" id="KW-0547">Nucleotide-binding</keyword>
<dbReference type="GO" id="GO:0016887">
    <property type="term" value="F:ATP hydrolysis activity"/>
    <property type="evidence" value="ECO:0007669"/>
    <property type="project" value="InterPro"/>
</dbReference>
<dbReference type="Gene3D" id="3.40.50.300">
    <property type="entry name" value="P-loop containing nucleotide triphosphate hydrolases"/>
    <property type="match status" value="1"/>
</dbReference>
<dbReference type="InterPro" id="IPR003439">
    <property type="entry name" value="ABC_transporter-like_ATP-bd"/>
</dbReference>
<evidence type="ECO:0000256" key="1">
    <source>
        <dbReference type="ARBA" id="ARBA00005417"/>
    </source>
</evidence>
<evidence type="ECO:0000313" key="6">
    <source>
        <dbReference type="EMBL" id="AFC99762.1"/>
    </source>
</evidence>
<dbReference type="OrthoDB" id="87732at2157"/>
<sequence length="305" mass="33221">MIEASGLTKMYDGVHGIRDVSLRVGEGESLGLLGPNGAGKTTLVRTLIGLLRPDSGDATINGISVVREPDSVRKLIGYLPEAFGLYEDMTVYGLLDYTGRLYRMESGARKERIVSLLRRFGLYDSRRMKAGTLSKGMRQKVGFARALLNDPMVVFLDEPTSGLDPIAARSVEGLIMELKKEGKTIIITSHILPEAEKMCDSVAIIKSGRVAVSGNIREVMGRFAEPVVMVRLKRPEDAGRAASFLSSMFPQGVEALDDLVMIRAAEPEKAAMDANRALLEANMPVLEVRVEGASLDEAYFKVLEG</sequence>
<dbReference type="Proteomes" id="UP000005233">
    <property type="component" value="Chromosome"/>
</dbReference>
<evidence type="ECO:0000313" key="7">
    <source>
        <dbReference type="Proteomes" id="UP000005233"/>
    </source>
</evidence>
<dbReference type="InterPro" id="IPR027417">
    <property type="entry name" value="P-loop_NTPase"/>
</dbReference>
<dbReference type="SMART" id="SM00382">
    <property type="entry name" value="AAA"/>
    <property type="match status" value="1"/>
</dbReference>
<accession>H8I5U5</accession>
<evidence type="ECO:0000256" key="2">
    <source>
        <dbReference type="ARBA" id="ARBA00022448"/>
    </source>
</evidence>
<dbReference type="SUPFAM" id="SSF52540">
    <property type="entry name" value="P-loop containing nucleoside triphosphate hydrolases"/>
    <property type="match status" value="1"/>
</dbReference>
<dbReference type="PANTHER" id="PTHR43335">
    <property type="entry name" value="ABC TRANSPORTER, ATP-BINDING PROTEIN"/>
    <property type="match status" value="1"/>
</dbReference>
<feature type="domain" description="ABC transporter" evidence="5">
    <location>
        <begin position="2"/>
        <end position="232"/>
    </location>
</feature>
<keyword evidence="7" id="KW-1185">Reference proteome</keyword>
<gene>
    <name evidence="6" type="ordered locus">Mtc_1007</name>
</gene>
<dbReference type="InterPro" id="IPR017871">
    <property type="entry name" value="ABC_transporter-like_CS"/>
</dbReference>
<dbReference type="EMBL" id="CP003243">
    <property type="protein sequence ID" value="AFC99762.1"/>
    <property type="molecule type" value="Genomic_DNA"/>
</dbReference>
<dbReference type="STRING" id="1041930.Mtc_1007"/>
<reference evidence="6 7" key="1">
    <citation type="journal article" date="2012" name="J. Bacteriol.">
        <title>Complete genome sequence of a thermophilic methanogen, Methanocella conradii HZ254, isolated from Chinese rice field soil.</title>
        <authorList>
            <person name="Lu Z."/>
            <person name="Lu Y."/>
        </authorList>
    </citation>
    <scope>NUCLEOTIDE SEQUENCE [LARGE SCALE GENOMIC DNA]</scope>
    <source>
        <strain evidence="7">DSM 24694 / JCM 17849 / CGMCC 1.5162 / HZ254</strain>
    </source>
</reference>
<dbReference type="Pfam" id="PF00005">
    <property type="entry name" value="ABC_tran"/>
    <property type="match status" value="1"/>
</dbReference>
<dbReference type="CDD" id="cd03230">
    <property type="entry name" value="ABC_DR_subfamily_A"/>
    <property type="match status" value="1"/>
</dbReference>
<dbReference type="AlphaFoldDB" id="H8I5U5"/>
<name>H8I5U5_METCZ</name>
<dbReference type="KEGG" id="mez:Mtc_1007"/>
<dbReference type="GO" id="GO:0005524">
    <property type="term" value="F:ATP binding"/>
    <property type="evidence" value="ECO:0007669"/>
    <property type="project" value="UniProtKB-KW"/>
</dbReference>
<evidence type="ECO:0000256" key="3">
    <source>
        <dbReference type="ARBA" id="ARBA00022741"/>
    </source>
</evidence>
<evidence type="ECO:0000259" key="5">
    <source>
        <dbReference type="PROSITE" id="PS50893"/>
    </source>
</evidence>
<dbReference type="eggNOG" id="arCOG00194">
    <property type="taxonomic scope" value="Archaea"/>
</dbReference>
<dbReference type="PROSITE" id="PS00211">
    <property type="entry name" value="ABC_TRANSPORTER_1"/>
    <property type="match status" value="1"/>
</dbReference>
<comment type="similarity">
    <text evidence="1">Belongs to the ABC transporter superfamily.</text>
</comment>
<keyword evidence="2" id="KW-0813">Transport</keyword>
<organism evidence="6 7">
    <name type="scientific">Methanocella conradii (strain DSM 24694 / JCM 17849 / CGMCC 1.5162 / HZ254)</name>
    <dbReference type="NCBI Taxonomy" id="1041930"/>
    <lineage>
        <taxon>Archaea</taxon>
        <taxon>Methanobacteriati</taxon>
        <taxon>Methanobacteriota</taxon>
        <taxon>Stenosarchaea group</taxon>
        <taxon>Methanomicrobia</taxon>
        <taxon>Methanocellales</taxon>
        <taxon>Methanocellaceae</taxon>
        <taxon>Methanocella</taxon>
    </lineage>
</organism>
<dbReference type="HOGENOM" id="CLU_000604_1_2_2"/>
<dbReference type="InterPro" id="IPR003593">
    <property type="entry name" value="AAA+_ATPase"/>
</dbReference>
<evidence type="ECO:0000256" key="4">
    <source>
        <dbReference type="ARBA" id="ARBA00022840"/>
    </source>
</evidence>
<proteinExistence type="inferred from homology"/>
<protein>
    <submittedName>
        <fullName evidence="6">ABC-type multidrug transport system, ATPase component</fullName>
    </submittedName>
</protein>
<keyword evidence="4" id="KW-0067">ATP-binding</keyword>
<dbReference type="RefSeq" id="WP_014405600.1">
    <property type="nucleotide sequence ID" value="NC_017034.1"/>
</dbReference>